<evidence type="ECO:0000256" key="1">
    <source>
        <dbReference type="ARBA" id="ARBA00023002"/>
    </source>
</evidence>
<proteinExistence type="predicted"/>
<organism evidence="3 4">
    <name type="scientific">Streptomyces cavernicola</name>
    <dbReference type="NCBI Taxonomy" id="3043613"/>
    <lineage>
        <taxon>Bacteria</taxon>
        <taxon>Bacillati</taxon>
        <taxon>Actinomycetota</taxon>
        <taxon>Actinomycetes</taxon>
        <taxon>Kitasatosporales</taxon>
        <taxon>Streptomycetaceae</taxon>
        <taxon>Streptomyces</taxon>
    </lineage>
</organism>
<dbReference type="EC" id="1.14.13.-" evidence="3"/>
<reference evidence="3 4" key="1">
    <citation type="submission" date="2023-05" db="EMBL/GenBank/DDBJ databases">
        <title>Draft genome sequence of Streptomyces sp. B-S-A6 isolated from a cave soil in Thailand.</title>
        <authorList>
            <person name="Chamroensaksri N."/>
            <person name="Muangham S."/>
        </authorList>
    </citation>
    <scope>NUCLEOTIDE SEQUENCE [LARGE SCALE GENOMIC DNA]</scope>
    <source>
        <strain evidence="3 4">B-S-A6</strain>
    </source>
</reference>
<protein>
    <submittedName>
        <fullName evidence="3">Aromatic ring-hydroxylating dioxygenase subunit alpha</fullName>
        <ecNumber evidence="3">1.14.13.-</ecNumber>
    </submittedName>
</protein>
<evidence type="ECO:0000313" key="4">
    <source>
        <dbReference type="Proteomes" id="UP001223978"/>
    </source>
</evidence>
<accession>A0ABT6S559</accession>
<dbReference type="GO" id="GO:0051213">
    <property type="term" value="F:dioxygenase activity"/>
    <property type="evidence" value="ECO:0007669"/>
    <property type="project" value="UniProtKB-KW"/>
</dbReference>
<evidence type="ECO:0000259" key="2">
    <source>
        <dbReference type="Pfam" id="PF19112"/>
    </source>
</evidence>
<evidence type="ECO:0000313" key="3">
    <source>
        <dbReference type="EMBL" id="MDI3403236.1"/>
    </source>
</evidence>
<sequence>MLHTSAPRAVENFLDMGHFPFVHTAVLGDEPHTEVKDYTVEVSVADQEILATDCVFYQPQAALGAQGGADVDYVYRVPHPHCSVLYKSSPGYEGRLDAIALFVQALDQERIRAHMWLCLLDDDQPDWALRRFQMSIFGQDKPILENQLPRRLPLDPRAETPIRADKSAVAYRRWLGQLGVRYGVIAGAA</sequence>
<dbReference type="Pfam" id="PF19112">
    <property type="entry name" value="VanA_C"/>
    <property type="match status" value="1"/>
</dbReference>
<feature type="domain" description="Vanillate O-demethylase oxygenase-like C-terminal catalytic" evidence="2">
    <location>
        <begin position="3"/>
        <end position="178"/>
    </location>
</feature>
<dbReference type="EMBL" id="JASCIQ010000004">
    <property type="protein sequence ID" value="MDI3403236.1"/>
    <property type="molecule type" value="Genomic_DNA"/>
</dbReference>
<keyword evidence="3" id="KW-0223">Dioxygenase</keyword>
<comment type="caution">
    <text evidence="3">The sequence shown here is derived from an EMBL/GenBank/DDBJ whole genome shotgun (WGS) entry which is preliminary data.</text>
</comment>
<dbReference type="Gene3D" id="3.90.380.10">
    <property type="entry name" value="Naphthalene 1,2-dioxygenase Alpha Subunit, Chain A, domain 1"/>
    <property type="match status" value="1"/>
</dbReference>
<dbReference type="SUPFAM" id="SSF55961">
    <property type="entry name" value="Bet v1-like"/>
    <property type="match status" value="1"/>
</dbReference>
<dbReference type="Proteomes" id="UP001223978">
    <property type="component" value="Unassembled WGS sequence"/>
</dbReference>
<keyword evidence="4" id="KW-1185">Reference proteome</keyword>
<keyword evidence="1 3" id="KW-0560">Oxidoreductase</keyword>
<name>A0ABT6S559_9ACTN</name>
<dbReference type="InterPro" id="IPR044043">
    <property type="entry name" value="VanA_C_cat"/>
</dbReference>
<gene>
    <name evidence="3" type="ORF">QIS96_05280</name>
</gene>